<dbReference type="InterPro" id="IPR008927">
    <property type="entry name" value="6-PGluconate_DH-like_C_sf"/>
</dbReference>
<dbReference type="RefSeq" id="WP_158358176.1">
    <property type="nucleotide sequence ID" value="NZ_CP034876.1"/>
</dbReference>
<evidence type="ECO:0000256" key="3">
    <source>
        <dbReference type="ARBA" id="ARBA00016219"/>
    </source>
</evidence>
<dbReference type="PANTHER" id="PTHR30524:SF0">
    <property type="entry name" value="ALTRONATE OXIDOREDUCTASE-RELATED"/>
    <property type="match status" value="1"/>
</dbReference>
<dbReference type="GO" id="GO:0005829">
    <property type="term" value="C:cytosol"/>
    <property type="evidence" value="ECO:0007669"/>
    <property type="project" value="TreeGrafter"/>
</dbReference>
<evidence type="ECO:0000256" key="6">
    <source>
        <dbReference type="HAMAP-Rule" id="MF_00196"/>
    </source>
</evidence>
<dbReference type="InterPro" id="IPR013328">
    <property type="entry name" value="6PGD_dom2"/>
</dbReference>
<dbReference type="SUPFAM" id="SSF48179">
    <property type="entry name" value="6-phosphogluconate dehydrogenase C-terminal domain-like"/>
    <property type="match status" value="1"/>
</dbReference>
<evidence type="ECO:0000259" key="7">
    <source>
        <dbReference type="Pfam" id="PF01232"/>
    </source>
</evidence>
<feature type="domain" description="Mannitol dehydrogenase N-terminal" evidence="7">
    <location>
        <begin position="1"/>
        <end position="197"/>
    </location>
</feature>
<proteinExistence type="inferred from homology"/>
<dbReference type="GO" id="GO:0008926">
    <property type="term" value="F:mannitol-1-phosphate 5-dehydrogenase activity"/>
    <property type="evidence" value="ECO:0007669"/>
    <property type="project" value="UniProtKB-UniRule"/>
</dbReference>
<dbReference type="Pfam" id="PF08125">
    <property type="entry name" value="Mannitol_dh_C"/>
    <property type="match status" value="1"/>
</dbReference>
<evidence type="ECO:0000259" key="8">
    <source>
        <dbReference type="Pfam" id="PF08125"/>
    </source>
</evidence>
<dbReference type="PRINTS" id="PR00084">
    <property type="entry name" value="MTLDHDRGNASE"/>
</dbReference>
<dbReference type="NCBIfam" id="NF002650">
    <property type="entry name" value="PRK02318.2-2"/>
    <property type="match status" value="1"/>
</dbReference>
<reference evidence="9 10" key="1">
    <citation type="submission" date="2018-12" db="EMBL/GenBank/DDBJ databases">
        <authorList>
            <person name="Chong R.A."/>
        </authorList>
    </citation>
    <scope>NUCLEOTIDE SEQUENCE [LARGE SCALE GENOMIC DNA]</scope>
    <source>
        <strain evidence="9 10">Hla</strain>
    </source>
</reference>
<organism evidence="9 10">
    <name type="scientific">Buchnera aphidicola</name>
    <name type="common">Hyperomyzus lactucae</name>
    <dbReference type="NCBI Taxonomy" id="1241860"/>
    <lineage>
        <taxon>Bacteria</taxon>
        <taxon>Pseudomonadati</taxon>
        <taxon>Pseudomonadota</taxon>
        <taxon>Gammaproteobacteria</taxon>
        <taxon>Enterobacterales</taxon>
        <taxon>Erwiniaceae</taxon>
        <taxon>Buchnera</taxon>
    </lineage>
</organism>
<dbReference type="Gene3D" id="1.10.1040.10">
    <property type="entry name" value="N-(1-d-carboxylethyl)-l-norvaline Dehydrogenase, domain 2"/>
    <property type="match status" value="1"/>
</dbReference>
<comment type="catalytic activity">
    <reaction evidence="6">
        <text>D-mannitol 1-phosphate + NAD(+) = beta-D-fructose 6-phosphate + NADH + H(+)</text>
        <dbReference type="Rhea" id="RHEA:19661"/>
        <dbReference type="ChEBI" id="CHEBI:15378"/>
        <dbReference type="ChEBI" id="CHEBI:57540"/>
        <dbReference type="ChEBI" id="CHEBI:57634"/>
        <dbReference type="ChEBI" id="CHEBI:57945"/>
        <dbReference type="ChEBI" id="CHEBI:61381"/>
        <dbReference type="EC" id="1.1.1.17"/>
    </reaction>
</comment>
<evidence type="ECO:0000256" key="2">
    <source>
        <dbReference type="ARBA" id="ARBA00012939"/>
    </source>
</evidence>
<dbReference type="HAMAP" id="MF_00196">
    <property type="entry name" value="Mannitol_dehydrog"/>
    <property type="match status" value="1"/>
</dbReference>
<dbReference type="EMBL" id="CP034876">
    <property type="protein sequence ID" value="QCI21276.1"/>
    <property type="molecule type" value="Genomic_DNA"/>
</dbReference>
<dbReference type="SUPFAM" id="SSF51735">
    <property type="entry name" value="NAD(P)-binding Rossmann-fold domains"/>
    <property type="match status" value="1"/>
</dbReference>
<keyword evidence="4 6" id="KW-0560">Oxidoreductase</keyword>
<dbReference type="Pfam" id="PF01232">
    <property type="entry name" value="Mannitol_dh"/>
    <property type="match status" value="1"/>
</dbReference>
<evidence type="ECO:0000313" key="9">
    <source>
        <dbReference type="EMBL" id="QCI21276.1"/>
    </source>
</evidence>
<feature type="binding site" evidence="6">
    <location>
        <begin position="3"/>
        <end position="14"/>
    </location>
    <ligand>
        <name>NAD(+)</name>
        <dbReference type="ChEBI" id="CHEBI:57540"/>
    </ligand>
</feature>
<dbReference type="NCBIfam" id="NF002646">
    <property type="entry name" value="PRK02318.1-2"/>
    <property type="match status" value="1"/>
</dbReference>
<sequence>MKALHFGAGNIGRGFIGKILSESGFHVFFSDIDQNIIDAINCNKEYVVKIVGNNQEKVVTVKNVSAINSHDPKVMKIISSVNIITTAVGPSSLDKIALIIAKGILYKIKVKSIISLNIIACENKIKASSFLKKAVLKKLSTKYHDYLNKYIGFVDCSIDTIIPLVKKENKDSLFLIAEDFQEWIVNINQFKGTPPTIVNMKLSNNLNSFIERKLFTLNTGHAVAAYLGLIKKYQTIQEAILDKKIRFIVRSAMEESGAVLIKRHNFNKDNHFSYINKIFFRFENPFLSDHLKRIARNPLQKLEKKERLIKPLIESIEYGLPHSNLAKGAAAAFYYQNPQDLESMKIFSLIKKQGIKKTLMTVCNVSINSTVLCSILKEYYSICKELK</sequence>
<dbReference type="OrthoDB" id="271711at2"/>
<dbReference type="PANTHER" id="PTHR30524">
    <property type="entry name" value="MANNITOL-1-PHOSPHATE 5-DEHYDROGENASE"/>
    <property type="match status" value="1"/>
</dbReference>
<feature type="domain" description="Mannitol dehydrogenase C-terminal" evidence="8">
    <location>
        <begin position="205"/>
        <end position="346"/>
    </location>
</feature>
<gene>
    <name evidence="6" type="primary">mtlD</name>
    <name evidence="9" type="ORF">D9V68_02925</name>
</gene>
<dbReference type="NCBIfam" id="NF002652">
    <property type="entry name" value="PRK02318.2-5"/>
    <property type="match status" value="1"/>
</dbReference>
<dbReference type="InterPro" id="IPR023028">
    <property type="entry name" value="Mannitol_1_phos_5_DH"/>
</dbReference>
<dbReference type="InterPro" id="IPR000669">
    <property type="entry name" value="Mannitol_DH"/>
</dbReference>
<reference evidence="9 10" key="2">
    <citation type="submission" date="2019-05" db="EMBL/GenBank/DDBJ databases">
        <title>Genome evolution of the obligate endosymbiont Buchnera aphidicola.</title>
        <authorList>
            <person name="Moran N.A."/>
        </authorList>
    </citation>
    <scope>NUCLEOTIDE SEQUENCE [LARGE SCALE GENOMIC DNA]</scope>
    <source>
        <strain evidence="9 10">Hla</strain>
    </source>
</reference>
<dbReference type="Proteomes" id="UP000298738">
    <property type="component" value="Chromosome"/>
</dbReference>
<dbReference type="EC" id="1.1.1.17" evidence="2 6"/>
<evidence type="ECO:0000256" key="4">
    <source>
        <dbReference type="ARBA" id="ARBA00023002"/>
    </source>
</evidence>
<dbReference type="AlphaFoldDB" id="A0A4D6XVA9"/>
<evidence type="ECO:0000256" key="1">
    <source>
        <dbReference type="ARBA" id="ARBA00006541"/>
    </source>
</evidence>
<dbReference type="InterPro" id="IPR036291">
    <property type="entry name" value="NAD(P)-bd_dom_sf"/>
</dbReference>
<accession>A0A4D6XVA9</accession>
<evidence type="ECO:0000313" key="10">
    <source>
        <dbReference type="Proteomes" id="UP000298738"/>
    </source>
</evidence>
<protein>
    <recommendedName>
        <fullName evidence="3 6">Mannitol-1-phosphate 5-dehydrogenase</fullName>
        <ecNumber evidence="2 6">1.1.1.17</ecNumber>
    </recommendedName>
</protein>
<name>A0A4D6XVA9_9GAMM</name>
<dbReference type="InterPro" id="IPR013118">
    <property type="entry name" value="Mannitol_DH_C"/>
</dbReference>
<dbReference type="GO" id="GO:0019592">
    <property type="term" value="P:mannitol catabolic process"/>
    <property type="evidence" value="ECO:0007669"/>
    <property type="project" value="TreeGrafter"/>
</dbReference>
<dbReference type="InterPro" id="IPR013131">
    <property type="entry name" value="Mannitol_DH_N"/>
</dbReference>
<evidence type="ECO:0000256" key="5">
    <source>
        <dbReference type="ARBA" id="ARBA00023027"/>
    </source>
</evidence>
<dbReference type="Gene3D" id="3.40.50.720">
    <property type="entry name" value="NAD(P)-binding Rossmann-like Domain"/>
    <property type="match status" value="1"/>
</dbReference>
<comment type="similarity">
    <text evidence="1 6">Belongs to the mannitol dehydrogenase family.</text>
</comment>
<keyword evidence="5 6" id="KW-0520">NAD</keyword>